<dbReference type="EMBL" id="WWHY01000001">
    <property type="protein sequence ID" value="MYR34434.1"/>
    <property type="molecule type" value="Genomic_DNA"/>
</dbReference>
<dbReference type="PANTHER" id="PTHR30487:SF0">
    <property type="entry name" value="PREPILIN LEADER PEPTIDASE_N-METHYLTRANSFERASE-RELATED"/>
    <property type="match status" value="1"/>
</dbReference>
<dbReference type="Gene3D" id="1.20.120.1220">
    <property type="match status" value="1"/>
</dbReference>
<feature type="transmembrane region" description="Helical" evidence="3">
    <location>
        <begin position="304"/>
        <end position="323"/>
    </location>
</feature>
<feature type="transmembrane region" description="Helical" evidence="3">
    <location>
        <begin position="163"/>
        <end position="186"/>
    </location>
</feature>
<feature type="transmembrane region" description="Helical" evidence="3">
    <location>
        <begin position="12"/>
        <end position="30"/>
    </location>
</feature>
<evidence type="ECO:0000256" key="1">
    <source>
        <dbReference type="ARBA" id="ARBA00005801"/>
    </source>
</evidence>
<dbReference type="Pfam" id="PF01478">
    <property type="entry name" value="Peptidase_A24"/>
    <property type="match status" value="1"/>
</dbReference>
<evidence type="ECO:0000256" key="3">
    <source>
        <dbReference type="SAM" id="Phobius"/>
    </source>
</evidence>
<feature type="transmembrane region" description="Helical" evidence="3">
    <location>
        <begin position="271"/>
        <end position="292"/>
    </location>
</feature>
<dbReference type="RefSeq" id="WP_161111540.1">
    <property type="nucleotide sequence ID" value="NZ_WWHY01000001.1"/>
</dbReference>
<name>A0A7K2IX88_9ACTN</name>
<keyword evidence="3" id="KW-1133">Transmembrane helix</keyword>
<keyword evidence="3" id="KW-0812">Transmembrane</keyword>
<feature type="domain" description="Prepilin type IV endopeptidase peptidase" evidence="4">
    <location>
        <begin position="174"/>
        <end position="281"/>
    </location>
</feature>
<protein>
    <submittedName>
        <fullName evidence="5">Prepilin peptidase</fullName>
    </submittedName>
</protein>
<accession>A0A7K2IX88</accession>
<dbReference type="InterPro" id="IPR000045">
    <property type="entry name" value="Prepilin_IV_endopep_pep"/>
</dbReference>
<organism evidence="5 6">
    <name type="scientific">Nocardiopsis alba</name>
    <dbReference type="NCBI Taxonomy" id="53437"/>
    <lineage>
        <taxon>Bacteria</taxon>
        <taxon>Bacillati</taxon>
        <taxon>Actinomycetota</taxon>
        <taxon>Actinomycetes</taxon>
        <taxon>Streptosporangiales</taxon>
        <taxon>Nocardiopsidaceae</taxon>
        <taxon>Nocardiopsis</taxon>
    </lineage>
</organism>
<comment type="caution">
    <text evidence="5">The sequence shown here is derived from an EMBL/GenBank/DDBJ whole genome shotgun (WGS) entry which is preliminary data.</text>
</comment>
<proteinExistence type="inferred from homology"/>
<dbReference type="InterPro" id="IPR050882">
    <property type="entry name" value="Prepilin_peptidase/N-MTase"/>
</dbReference>
<evidence type="ECO:0000313" key="6">
    <source>
        <dbReference type="Proteomes" id="UP000467124"/>
    </source>
</evidence>
<gene>
    <name evidence="5" type="ORF">GTW20_19830</name>
</gene>
<feature type="region of interest" description="Disordered" evidence="2">
    <location>
        <begin position="50"/>
        <end position="101"/>
    </location>
</feature>
<keyword evidence="3" id="KW-0472">Membrane</keyword>
<feature type="transmembrane region" description="Helical" evidence="3">
    <location>
        <begin position="139"/>
        <end position="157"/>
    </location>
</feature>
<dbReference type="GO" id="GO:0006465">
    <property type="term" value="P:signal peptide processing"/>
    <property type="evidence" value="ECO:0007669"/>
    <property type="project" value="TreeGrafter"/>
</dbReference>
<evidence type="ECO:0000256" key="2">
    <source>
        <dbReference type="SAM" id="MobiDB-lite"/>
    </source>
</evidence>
<reference evidence="5 6" key="1">
    <citation type="journal article" date="2019" name="Nat. Commun.">
        <title>The antimicrobial potential of Streptomyces from insect microbiomes.</title>
        <authorList>
            <person name="Chevrette M.G."/>
            <person name="Carlson C.M."/>
            <person name="Ortega H.E."/>
            <person name="Thomas C."/>
            <person name="Ananiev G.E."/>
            <person name="Barns K.J."/>
            <person name="Book A.J."/>
            <person name="Cagnazzo J."/>
            <person name="Carlos C."/>
            <person name="Flanigan W."/>
            <person name="Grubbs K.J."/>
            <person name="Horn H.A."/>
            <person name="Hoffmann F.M."/>
            <person name="Klassen J.L."/>
            <person name="Knack J.J."/>
            <person name="Lewin G.R."/>
            <person name="McDonald B.R."/>
            <person name="Muller L."/>
            <person name="Melo W.G.P."/>
            <person name="Pinto-Tomas A.A."/>
            <person name="Schmitz A."/>
            <person name="Wendt-Pienkowski E."/>
            <person name="Wildman S."/>
            <person name="Zhao M."/>
            <person name="Zhang F."/>
            <person name="Bugni T.S."/>
            <person name="Andes D.R."/>
            <person name="Pupo M.T."/>
            <person name="Currie C.R."/>
        </authorList>
    </citation>
    <scope>NUCLEOTIDE SEQUENCE [LARGE SCALE GENOMIC DNA]</scope>
    <source>
        <strain evidence="5 6">SID5840</strain>
    </source>
</reference>
<dbReference type="Proteomes" id="UP000467124">
    <property type="component" value="Unassembled WGS sequence"/>
</dbReference>
<dbReference type="PANTHER" id="PTHR30487">
    <property type="entry name" value="TYPE 4 PREPILIN-LIKE PROTEINS LEADER PEPTIDE-PROCESSING ENZYME"/>
    <property type="match status" value="1"/>
</dbReference>
<comment type="similarity">
    <text evidence="1">Belongs to the peptidase A24 family.</text>
</comment>
<dbReference type="AlphaFoldDB" id="A0A7K2IX88"/>
<dbReference type="GO" id="GO:0004190">
    <property type="term" value="F:aspartic-type endopeptidase activity"/>
    <property type="evidence" value="ECO:0007669"/>
    <property type="project" value="InterPro"/>
</dbReference>
<sequence length="324" mass="33008">MSTPSALMASPVLWSVVAAAALGALGLIVGRGTGRLVHLFGPADADVAVSSRPAEHAGPENPPGQDGATPGPGHPEGAPERGSRPPVEGPREDPGPAPPRCPHCRTALRFVRGLPVPVERGILGDGGCPGCGRPITSHLPTVVVTGALFALTVPLLAHQPAGWSPFGAAAVLWLIALGVTLCAIDLRVMRLPDALVGPAYPVAGALLAAAVLLPPAGPDLERGAHALIGLVLVAVLYWFLWRIHPRGLGFGDVKLSGLTGLYAGWAAGPLGAMVGVLWAFASFSLVGLALLLLRRVTRSEPLPLGPFMIAATLATVFTGAPLVP</sequence>
<evidence type="ECO:0000259" key="4">
    <source>
        <dbReference type="Pfam" id="PF01478"/>
    </source>
</evidence>
<feature type="transmembrane region" description="Helical" evidence="3">
    <location>
        <begin position="223"/>
        <end position="240"/>
    </location>
</feature>
<dbReference type="GO" id="GO:0005886">
    <property type="term" value="C:plasma membrane"/>
    <property type="evidence" value="ECO:0007669"/>
    <property type="project" value="TreeGrafter"/>
</dbReference>
<feature type="transmembrane region" description="Helical" evidence="3">
    <location>
        <begin position="198"/>
        <end position="217"/>
    </location>
</feature>
<evidence type="ECO:0000313" key="5">
    <source>
        <dbReference type="EMBL" id="MYR34434.1"/>
    </source>
</evidence>
<feature type="compositionally biased region" description="Basic and acidic residues" evidence="2">
    <location>
        <begin position="77"/>
        <end position="94"/>
    </location>
</feature>